<comment type="caution">
    <text evidence="16">The sequence shown here is derived from an EMBL/GenBank/DDBJ whole genome shotgun (WGS) entry which is preliminary data.</text>
</comment>
<keyword evidence="9 13" id="KW-0186">Copper</keyword>
<dbReference type="InterPro" id="IPR049948">
    <property type="entry name" value="Cu_Am_ox_TPQ-bd"/>
</dbReference>
<evidence type="ECO:0000313" key="16">
    <source>
        <dbReference type="EMBL" id="CCA68641.1"/>
    </source>
</evidence>
<dbReference type="GO" id="GO:0048038">
    <property type="term" value="F:quinone binding"/>
    <property type="evidence" value="ECO:0007669"/>
    <property type="project" value="InterPro"/>
</dbReference>
<feature type="active site" description="Proton acceptor" evidence="11">
    <location>
        <position position="339"/>
    </location>
</feature>
<dbReference type="GO" id="GO:0009308">
    <property type="term" value="P:amine metabolic process"/>
    <property type="evidence" value="ECO:0007669"/>
    <property type="project" value="UniProtKB-UniRule"/>
</dbReference>
<dbReference type="InterPro" id="IPR000269">
    <property type="entry name" value="Cu_amine_oxidase"/>
</dbReference>
<feature type="modified residue" description="2',4',5'-topaquinone" evidence="12">
    <location>
        <position position="424"/>
    </location>
</feature>
<sequence>MSTTSHPLDPLTPQEISSISRAIRLELVKDGVQAFKFIQANLVLPKKSDVLTAVGLMKPLGIFPKDQSVLQRSAEVDFINPIDGLTHNVILNWDGAAWNVKEHKVLPEGVHPQITPEELNEADEAVRRNPEVIKLAAEIGVTAEQLHADGWSIGYDDRFPAKRRLQQCLLFARYEPHENLYSHPLDFFPVLDSNTFEVVHVDFAAHRTKSDNKLSASTTKPLELAADNFDACGRARIPPPTKRFEYLPDRTGLKLRDDLKPLHILQPEGPSFKVNGHIVEWQKWKMHVAFSTREGIAISTVSYNDNGNVRPLFYRLSLVEMVVPYAETAAPHARKFAFDVGEYGMGTQGNDLSLGCDCLGMIHYMPGSYMGHSGEPITINRAICIHEEDDGLLWKHTDFRPGGRAHSVRSRRLVISMIATVANYEYAFYVYIYQDGSVSFAIRLTGILNVYVLAPGESSAPFGTTIAPQINAHYHQHIFSFRIDPCIDGLRNTVLETDIVPLEAPTGSSDNWAGNGFTTDERVVKTAKEGGRSYDFEKDRRWTIVNTSKTHYASGKPVGYGIMVRGACTTLMAKEDSWIGRRAKFATKSLWVVKDDENDPRMWPAGKYVPQTREHPADSVGYWCSGSDSLENEDIVVFLTMGINHIPHPEQWPVMPVEKLEVSLKPINFFDQNPALDVPSAPDPKSVLAFAGQHGNETQGAPGGTGSCCS</sequence>
<dbReference type="GO" id="GO:0005507">
    <property type="term" value="F:copper ion binding"/>
    <property type="evidence" value="ECO:0007669"/>
    <property type="project" value="InterPro"/>
</dbReference>
<dbReference type="PANTHER" id="PTHR10638">
    <property type="entry name" value="COPPER AMINE OXIDASE"/>
    <property type="match status" value="1"/>
</dbReference>
<evidence type="ECO:0000256" key="1">
    <source>
        <dbReference type="ARBA" id="ARBA00001935"/>
    </source>
</evidence>
<dbReference type="InterPro" id="IPR036460">
    <property type="entry name" value="Cu_amine_oxidase_C_sf"/>
</dbReference>
<comment type="cofactor">
    <cofactor evidence="13">
        <name>Cu cation</name>
        <dbReference type="ChEBI" id="CHEBI:23378"/>
    </cofactor>
    <text evidence="13">Contains 1 topaquinone per subunit.</text>
</comment>
<evidence type="ECO:0000256" key="8">
    <source>
        <dbReference type="ARBA" id="ARBA00023002"/>
    </source>
</evidence>
<comment type="cofactor">
    <cofactor evidence="2">
        <name>Mn(2+)</name>
        <dbReference type="ChEBI" id="CHEBI:29035"/>
    </cofactor>
</comment>
<comment type="subunit">
    <text evidence="5">Homodimer.</text>
</comment>
<reference evidence="16 17" key="1">
    <citation type="journal article" date="2011" name="PLoS Pathog.">
        <title>Endophytic Life Strategies Decoded by Genome and Transcriptome Analyses of the Mutualistic Root Symbiont Piriformospora indica.</title>
        <authorList>
            <person name="Zuccaro A."/>
            <person name="Lahrmann U."/>
            <person name="Guldener U."/>
            <person name="Langen G."/>
            <person name="Pfiffi S."/>
            <person name="Biedenkopf D."/>
            <person name="Wong P."/>
            <person name="Samans B."/>
            <person name="Grimm C."/>
            <person name="Basiewicz M."/>
            <person name="Murat C."/>
            <person name="Martin F."/>
            <person name="Kogel K.H."/>
        </authorList>
    </citation>
    <scope>NUCLEOTIDE SEQUENCE [LARGE SCALE GENOMIC DNA]</scope>
    <source>
        <strain evidence="16 17">DSM 11827</strain>
    </source>
</reference>
<evidence type="ECO:0000313" key="17">
    <source>
        <dbReference type="Proteomes" id="UP000007148"/>
    </source>
</evidence>
<evidence type="ECO:0000256" key="7">
    <source>
        <dbReference type="ARBA" id="ARBA00022772"/>
    </source>
</evidence>
<dbReference type="HOGENOM" id="CLU_011500_3_2_1"/>
<evidence type="ECO:0000256" key="9">
    <source>
        <dbReference type="ARBA" id="ARBA00023008"/>
    </source>
</evidence>
<evidence type="ECO:0000256" key="6">
    <source>
        <dbReference type="ARBA" id="ARBA00022723"/>
    </source>
</evidence>
<dbReference type="GO" id="GO:0008131">
    <property type="term" value="F:primary methylamine oxidase activity"/>
    <property type="evidence" value="ECO:0007669"/>
    <property type="project" value="InterPro"/>
</dbReference>
<evidence type="ECO:0000256" key="3">
    <source>
        <dbReference type="ARBA" id="ARBA00001947"/>
    </source>
</evidence>
<protein>
    <recommendedName>
        <fullName evidence="13">Amine oxidase</fullName>
        <ecNumber evidence="13">1.4.3.-</ecNumber>
    </recommendedName>
</protein>
<keyword evidence="10" id="KW-0464">Manganese</keyword>
<dbReference type="InParanoid" id="G4TBG6"/>
<dbReference type="STRING" id="1109443.G4TBG6"/>
<comment type="cofactor">
    <cofactor evidence="3">
        <name>Zn(2+)</name>
        <dbReference type="ChEBI" id="CHEBI:29105"/>
    </cofactor>
</comment>
<dbReference type="Gene3D" id="3.10.450.40">
    <property type="match status" value="2"/>
</dbReference>
<feature type="active site" description="Schiff-base intermediate with substrate; via topaquinone" evidence="11">
    <location>
        <position position="424"/>
    </location>
</feature>
<accession>G4TBG6</accession>
<dbReference type="OrthoDB" id="5379943at2759"/>
<evidence type="ECO:0000256" key="10">
    <source>
        <dbReference type="ARBA" id="ARBA00023211"/>
    </source>
</evidence>
<evidence type="ECO:0000256" key="13">
    <source>
        <dbReference type="RuleBase" id="RU000672"/>
    </source>
</evidence>
<dbReference type="PANTHER" id="PTHR10638:SF86">
    <property type="entry name" value="COPPER AMINE OXIDASE 1-RELATED"/>
    <property type="match status" value="1"/>
</dbReference>
<keyword evidence="6 13" id="KW-0479">Metal-binding</keyword>
<dbReference type="PROSITE" id="PS01164">
    <property type="entry name" value="COPPER_AMINE_OXID_1"/>
    <property type="match status" value="1"/>
</dbReference>
<dbReference type="InterPro" id="IPR015798">
    <property type="entry name" value="Cu_amine_oxidase_C"/>
</dbReference>
<keyword evidence="17" id="KW-1185">Reference proteome</keyword>
<evidence type="ECO:0000256" key="2">
    <source>
        <dbReference type="ARBA" id="ARBA00001936"/>
    </source>
</evidence>
<dbReference type="FunCoup" id="G4TBG6">
    <property type="interactions" value="45"/>
</dbReference>
<feature type="domain" description="Copper amine oxidase N3-terminal" evidence="15">
    <location>
        <begin position="112"/>
        <end position="202"/>
    </location>
</feature>
<evidence type="ECO:0000256" key="5">
    <source>
        <dbReference type="ARBA" id="ARBA00011738"/>
    </source>
</evidence>
<keyword evidence="7 11" id="KW-0801">TPQ</keyword>
<gene>
    <name evidence="16" type="ORF">PIIN_02506</name>
</gene>
<name>G4TBG6_SERID</name>
<feature type="domain" description="Copper amine oxidase catalytic" evidence="14">
    <location>
        <begin position="262"/>
        <end position="676"/>
    </location>
</feature>
<dbReference type="Pfam" id="PF01179">
    <property type="entry name" value="Cu_amine_oxid"/>
    <property type="match status" value="1"/>
</dbReference>
<evidence type="ECO:0000259" key="14">
    <source>
        <dbReference type="Pfam" id="PF01179"/>
    </source>
</evidence>
<dbReference type="EMBL" id="CAFZ01000037">
    <property type="protein sequence ID" value="CCA68641.1"/>
    <property type="molecule type" value="Genomic_DNA"/>
</dbReference>
<dbReference type="AlphaFoldDB" id="G4TBG6"/>
<dbReference type="FunFam" id="2.70.98.20:FF:000006">
    <property type="entry name" value="Amine oxidase"/>
    <property type="match status" value="1"/>
</dbReference>
<dbReference type="Proteomes" id="UP000007148">
    <property type="component" value="Unassembled WGS sequence"/>
</dbReference>
<dbReference type="InterPro" id="IPR016182">
    <property type="entry name" value="Cu_amine_oxidase_N-reg"/>
</dbReference>
<comment type="similarity">
    <text evidence="4 13">Belongs to the copper/topaquinone oxidase family.</text>
</comment>
<evidence type="ECO:0000256" key="11">
    <source>
        <dbReference type="PIRSR" id="PIRSR600269-50"/>
    </source>
</evidence>
<evidence type="ECO:0000256" key="4">
    <source>
        <dbReference type="ARBA" id="ARBA00007983"/>
    </source>
</evidence>
<evidence type="ECO:0000259" key="15">
    <source>
        <dbReference type="Pfam" id="PF02728"/>
    </source>
</evidence>
<dbReference type="Gene3D" id="2.70.98.20">
    <property type="entry name" value="Copper amine oxidase, catalytic domain"/>
    <property type="match status" value="1"/>
</dbReference>
<keyword evidence="8 13" id="KW-0560">Oxidoreductase</keyword>
<dbReference type="SUPFAM" id="SSF49998">
    <property type="entry name" value="Amine oxidase catalytic domain"/>
    <property type="match status" value="1"/>
</dbReference>
<organism evidence="16 17">
    <name type="scientific">Serendipita indica (strain DSM 11827)</name>
    <name type="common">Root endophyte fungus</name>
    <name type="synonym">Piriformospora indica</name>
    <dbReference type="NCBI Taxonomy" id="1109443"/>
    <lineage>
        <taxon>Eukaryota</taxon>
        <taxon>Fungi</taxon>
        <taxon>Dikarya</taxon>
        <taxon>Basidiomycota</taxon>
        <taxon>Agaricomycotina</taxon>
        <taxon>Agaricomycetes</taxon>
        <taxon>Sebacinales</taxon>
        <taxon>Serendipitaceae</taxon>
        <taxon>Serendipita</taxon>
    </lineage>
</organism>
<comment type="cofactor">
    <cofactor evidence="1">
        <name>Cu cation</name>
        <dbReference type="ChEBI" id="CHEBI:23378"/>
    </cofactor>
</comment>
<dbReference type="EC" id="1.4.3.-" evidence="13"/>
<proteinExistence type="inferred from homology"/>
<dbReference type="SUPFAM" id="SSF54416">
    <property type="entry name" value="Amine oxidase N-terminal region"/>
    <property type="match status" value="2"/>
</dbReference>
<dbReference type="eggNOG" id="KOG1186">
    <property type="taxonomic scope" value="Eukaryota"/>
</dbReference>
<comment type="PTM">
    <text evidence="12 13">Topaquinone (TPQ) is generated by copper-dependent autoxidation of a specific tyrosyl residue.</text>
</comment>
<evidence type="ECO:0000256" key="12">
    <source>
        <dbReference type="PIRSR" id="PIRSR600269-51"/>
    </source>
</evidence>
<dbReference type="Pfam" id="PF02728">
    <property type="entry name" value="Cu_amine_oxidN3"/>
    <property type="match status" value="1"/>
</dbReference>
<dbReference type="OMA" id="QDGNIEC"/>
<dbReference type="InterPro" id="IPR015802">
    <property type="entry name" value="Cu_amine_oxidase_N3"/>
</dbReference>